<dbReference type="AlphaFoldDB" id="A0A6D2IJ47"/>
<evidence type="ECO:0000313" key="4">
    <source>
        <dbReference type="Proteomes" id="UP000467841"/>
    </source>
</evidence>
<dbReference type="Pfam" id="PF03478">
    <property type="entry name" value="Beta-prop_KIB1-4"/>
    <property type="match status" value="1"/>
</dbReference>
<gene>
    <name evidence="3" type="ORF">MERR_LOCUS15256</name>
</gene>
<dbReference type="EMBL" id="CACVBM020001063">
    <property type="protein sequence ID" value="CAA7028021.1"/>
    <property type="molecule type" value="Genomic_DNA"/>
</dbReference>
<feature type="compositionally biased region" description="Pro residues" evidence="1">
    <location>
        <begin position="26"/>
        <end position="38"/>
    </location>
</feature>
<proteinExistence type="predicted"/>
<comment type="caution">
    <text evidence="3">The sequence shown here is derived from an EMBL/GenBank/DDBJ whole genome shotgun (WGS) entry which is preliminary data.</text>
</comment>
<evidence type="ECO:0000313" key="3">
    <source>
        <dbReference type="EMBL" id="CAA7028021.1"/>
    </source>
</evidence>
<organism evidence="3 4">
    <name type="scientific">Microthlaspi erraticum</name>
    <dbReference type="NCBI Taxonomy" id="1685480"/>
    <lineage>
        <taxon>Eukaryota</taxon>
        <taxon>Viridiplantae</taxon>
        <taxon>Streptophyta</taxon>
        <taxon>Embryophyta</taxon>
        <taxon>Tracheophyta</taxon>
        <taxon>Spermatophyta</taxon>
        <taxon>Magnoliopsida</taxon>
        <taxon>eudicotyledons</taxon>
        <taxon>Gunneridae</taxon>
        <taxon>Pentapetalae</taxon>
        <taxon>rosids</taxon>
        <taxon>malvids</taxon>
        <taxon>Brassicales</taxon>
        <taxon>Brassicaceae</taxon>
        <taxon>Coluteocarpeae</taxon>
        <taxon>Microthlaspi</taxon>
    </lineage>
</organism>
<feature type="region of interest" description="Disordered" evidence="1">
    <location>
        <begin position="1"/>
        <end position="56"/>
    </location>
</feature>
<dbReference type="InterPro" id="IPR050942">
    <property type="entry name" value="F-box_BR-signaling"/>
</dbReference>
<dbReference type="OrthoDB" id="1863935at2759"/>
<name>A0A6D2IJ47_9BRAS</name>
<evidence type="ECO:0000256" key="1">
    <source>
        <dbReference type="SAM" id="MobiDB-lite"/>
    </source>
</evidence>
<sequence>MRPLSRKLHFGTQQNPKILNYSPTNLTPPSPSQTPPLSPTMASRSPSPITFRRRRPQHWSKVDPSFADLPSSLLEVIMSRIVLEDNIRASAACKSWHEAATYVRVVENHPWLLSFPKRGGSDLLELRDPLQSKSFTMKVPWSPYDDTVCYTRDGWLLVRSRSYSSSDPDKIFFFNPFSQERISLPKLHFIRCHELAFSCPPTSDDCVLLASCCDQRDNVTLITWRPGETKWTITTGDFGSSEKYGMLLYSKSNDRFYFLTSRSLQSFHPSSGTWKRDSLTGIYVHNDSQRQRYGHHELNSKKIYFAEKRGEVFLMVTWGKKKPRVFGMEGDE</sequence>
<feature type="domain" description="KIB1-4 beta-propeller" evidence="2">
    <location>
        <begin position="132"/>
        <end position="318"/>
    </location>
</feature>
<protein>
    <recommendedName>
        <fullName evidence="2">KIB1-4 beta-propeller domain-containing protein</fullName>
    </recommendedName>
</protein>
<dbReference type="SUPFAM" id="SSF81383">
    <property type="entry name" value="F-box domain"/>
    <property type="match status" value="1"/>
</dbReference>
<dbReference type="Gene3D" id="1.20.1280.50">
    <property type="match status" value="1"/>
</dbReference>
<dbReference type="InterPro" id="IPR036047">
    <property type="entry name" value="F-box-like_dom_sf"/>
</dbReference>
<evidence type="ECO:0000259" key="2">
    <source>
        <dbReference type="Pfam" id="PF03478"/>
    </source>
</evidence>
<reference evidence="3" key="1">
    <citation type="submission" date="2020-01" db="EMBL/GenBank/DDBJ databases">
        <authorList>
            <person name="Mishra B."/>
        </authorList>
    </citation>
    <scope>NUCLEOTIDE SEQUENCE [LARGE SCALE GENOMIC DNA]</scope>
</reference>
<dbReference type="Proteomes" id="UP000467841">
    <property type="component" value="Unassembled WGS sequence"/>
</dbReference>
<dbReference type="PANTHER" id="PTHR44259">
    <property type="entry name" value="OS07G0183000 PROTEIN-RELATED"/>
    <property type="match status" value="1"/>
</dbReference>
<dbReference type="PANTHER" id="PTHR44259:SF15">
    <property type="entry name" value="F-BOX PROTEIN KIB2-RELATED"/>
    <property type="match status" value="1"/>
</dbReference>
<dbReference type="InterPro" id="IPR005174">
    <property type="entry name" value="KIB1-4_b-propeller"/>
</dbReference>
<accession>A0A6D2IJ47</accession>
<dbReference type="SUPFAM" id="SSF82171">
    <property type="entry name" value="DPP6 N-terminal domain-like"/>
    <property type="match status" value="1"/>
</dbReference>
<keyword evidence="4" id="KW-1185">Reference proteome</keyword>